<dbReference type="Proteomes" id="UP001386955">
    <property type="component" value="Unassembled WGS sequence"/>
</dbReference>
<evidence type="ECO:0000313" key="1">
    <source>
        <dbReference type="EMBL" id="KAK7399766.1"/>
    </source>
</evidence>
<evidence type="ECO:0000313" key="2">
    <source>
        <dbReference type="Proteomes" id="UP001386955"/>
    </source>
</evidence>
<proteinExistence type="predicted"/>
<keyword evidence="2" id="KW-1185">Reference proteome</keyword>
<accession>A0AAN9SLG8</accession>
<organism evidence="1 2">
    <name type="scientific">Psophocarpus tetragonolobus</name>
    <name type="common">Winged bean</name>
    <name type="synonym">Dolichos tetragonolobus</name>
    <dbReference type="NCBI Taxonomy" id="3891"/>
    <lineage>
        <taxon>Eukaryota</taxon>
        <taxon>Viridiplantae</taxon>
        <taxon>Streptophyta</taxon>
        <taxon>Embryophyta</taxon>
        <taxon>Tracheophyta</taxon>
        <taxon>Spermatophyta</taxon>
        <taxon>Magnoliopsida</taxon>
        <taxon>eudicotyledons</taxon>
        <taxon>Gunneridae</taxon>
        <taxon>Pentapetalae</taxon>
        <taxon>rosids</taxon>
        <taxon>fabids</taxon>
        <taxon>Fabales</taxon>
        <taxon>Fabaceae</taxon>
        <taxon>Papilionoideae</taxon>
        <taxon>50 kb inversion clade</taxon>
        <taxon>NPAAA clade</taxon>
        <taxon>indigoferoid/millettioid clade</taxon>
        <taxon>Phaseoleae</taxon>
        <taxon>Psophocarpus</taxon>
    </lineage>
</organism>
<sequence length="73" mass="8346">MYILFYNLTRNALSYPCNNSFVLKAISATIVLPFIFRCIKLALSQNIHGKIFLLPLETLDHNPGIIVNAFEFE</sequence>
<comment type="caution">
    <text evidence="1">The sequence shown here is derived from an EMBL/GenBank/DDBJ whole genome shotgun (WGS) entry which is preliminary data.</text>
</comment>
<dbReference type="AlphaFoldDB" id="A0AAN9SLG8"/>
<dbReference type="EMBL" id="JAYMYS010000003">
    <property type="protein sequence ID" value="KAK7399766.1"/>
    <property type="molecule type" value="Genomic_DNA"/>
</dbReference>
<name>A0AAN9SLG8_PSOTE</name>
<protein>
    <submittedName>
        <fullName evidence="1">Uncharacterized protein</fullName>
    </submittedName>
</protein>
<reference evidence="1 2" key="1">
    <citation type="submission" date="2024-01" db="EMBL/GenBank/DDBJ databases">
        <title>The genomes of 5 underutilized Papilionoideae crops provide insights into root nodulation and disease resistanc.</title>
        <authorList>
            <person name="Jiang F."/>
        </authorList>
    </citation>
    <scope>NUCLEOTIDE SEQUENCE [LARGE SCALE GENOMIC DNA]</scope>
    <source>
        <strain evidence="1">DUOXIRENSHENG_FW03</strain>
        <tissue evidence="1">Leaves</tissue>
    </source>
</reference>
<gene>
    <name evidence="1" type="ORF">VNO78_10955</name>
</gene>